<dbReference type="Pfam" id="PF03914">
    <property type="entry name" value="CBF"/>
    <property type="match status" value="1"/>
</dbReference>
<evidence type="ECO:0000259" key="3">
    <source>
        <dbReference type="Pfam" id="PF03914"/>
    </source>
</evidence>
<feature type="compositionally biased region" description="Low complexity" evidence="2">
    <location>
        <begin position="32"/>
        <end position="53"/>
    </location>
</feature>
<gene>
    <name evidence="4" type="ORF">TeGR_g905</name>
</gene>
<feature type="compositionally biased region" description="Basic residues" evidence="2">
    <location>
        <begin position="919"/>
        <end position="931"/>
    </location>
</feature>
<keyword evidence="5" id="KW-1185">Reference proteome</keyword>
<dbReference type="InterPro" id="IPR016024">
    <property type="entry name" value="ARM-type_fold"/>
</dbReference>
<evidence type="ECO:0000256" key="2">
    <source>
        <dbReference type="SAM" id="MobiDB-lite"/>
    </source>
</evidence>
<organism evidence="4 5">
    <name type="scientific">Tetraparma gracilis</name>
    <dbReference type="NCBI Taxonomy" id="2962635"/>
    <lineage>
        <taxon>Eukaryota</taxon>
        <taxon>Sar</taxon>
        <taxon>Stramenopiles</taxon>
        <taxon>Ochrophyta</taxon>
        <taxon>Bolidophyceae</taxon>
        <taxon>Parmales</taxon>
        <taxon>Triparmaceae</taxon>
        <taxon>Tetraparma</taxon>
    </lineage>
</organism>
<feature type="region of interest" description="Disordered" evidence="2">
    <location>
        <begin position="716"/>
        <end position="931"/>
    </location>
</feature>
<evidence type="ECO:0000313" key="4">
    <source>
        <dbReference type="EMBL" id="GMI20415.1"/>
    </source>
</evidence>
<feature type="compositionally biased region" description="Acidic residues" evidence="2">
    <location>
        <begin position="757"/>
        <end position="767"/>
    </location>
</feature>
<evidence type="ECO:0000313" key="5">
    <source>
        <dbReference type="Proteomes" id="UP001165060"/>
    </source>
</evidence>
<feature type="region of interest" description="Disordered" evidence="2">
    <location>
        <begin position="1"/>
        <end position="54"/>
    </location>
</feature>
<dbReference type="SUPFAM" id="SSF48371">
    <property type="entry name" value="ARM repeat"/>
    <property type="match status" value="1"/>
</dbReference>
<feature type="domain" description="CCAAT-binding factor" evidence="3">
    <location>
        <begin position="423"/>
        <end position="580"/>
    </location>
</feature>
<sequence length="931" mass="100675">MVSAKKERRRGNRGDKAGGDKAGGDKAASSDPSAAEKGASSGPSSSSNSKQPSLLLPEDGIWYTHMRSAKGRDAHSASVTAPGALVRQFRELADEQYAKDLERFRAANPKDSWVEKAASKASGATLSDRIASMVLLISAQPVYRLSTFDALLNLASTESRVIQLIANAVSDLLKSNLLPPERALVDLAHRPLQQHTDPRNPLSPKVLILWRFEELLRARYQTFLNLCAGWLAAPLALTKRVSLNTCAALLISIPEGEATLLTMIANKLGDPEPKTAASAAHSLRRVLKEHPAMALTVAREVQQLAYRPNLGSQSVYNCITFLNQMQFTRGDQDLPVMLCGTYFKLFEYASRRDEKPSKKDKKGKGKGKAAAAPSAAIKAKLLSALLTGVNRAHPYLPPGHLSSSSHADSLYRISHEDNAALAVSSLMLLFNLVVTDEPEAGPATDRYYRALYSLLANPAAYLGSSLSLFYNLLFKAVKADPVPSRALAVLKRLLAESMHVPSGNAAGGALFLASHVAAAPKRKHLLEALVGDGSAGEADFDTSQRDPLYAVGGESKDAGTSIWETAMLQNHWHPSVSKFAANLMGDGTIDYTGDPLRDFTLAPFLDRLAYKNPKSKEKLKKDFRLGESVAERKSGGRGLAVAGGVAVNDPLYLQQRAPVGEEFFYRFFSAKAEADAKSGKKDVKEVDLEDAEIDQFGDVDTNWDADDSEEEFAQKVAEDMMERHGNGKAHFDDEDVAFDMSSDDDDSVGEGGGEGGGEGESDDDEFGDGPVGEEAGSDDDEEEEEDDDSDDEDAKMLMEDSEDDEVSSDGMEQGGSAFADAPSSSDEEEPVEAEDDSDSDEDDDDDDDMGEFPLDSDSEDEAPVKKKGKKGKSDEPTFASSADAFQTDDYWAQRDKEMAAKEKRMLDAIGGPEPSNSGGKKRKSRRKSQKQ</sequence>
<feature type="compositionally biased region" description="Basic and acidic residues" evidence="2">
    <location>
        <begin position="891"/>
        <end position="906"/>
    </location>
</feature>
<dbReference type="InterPro" id="IPR040155">
    <property type="entry name" value="CEBPZ/Mak21-like"/>
</dbReference>
<dbReference type="EMBL" id="BRYB01002490">
    <property type="protein sequence ID" value="GMI20415.1"/>
    <property type="molecule type" value="Genomic_DNA"/>
</dbReference>
<proteinExistence type="inferred from homology"/>
<reference evidence="4 5" key="1">
    <citation type="journal article" date="2023" name="Commun. Biol.">
        <title>Genome analysis of Parmales, the sister group of diatoms, reveals the evolutionary specialization of diatoms from phago-mixotrophs to photoautotrophs.</title>
        <authorList>
            <person name="Ban H."/>
            <person name="Sato S."/>
            <person name="Yoshikawa S."/>
            <person name="Yamada K."/>
            <person name="Nakamura Y."/>
            <person name="Ichinomiya M."/>
            <person name="Sato N."/>
            <person name="Blanc-Mathieu R."/>
            <person name="Endo H."/>
            <person name="Kuwata A."/>
            <person name="Ogata H."/>
        </authorList>
    </citation>
    <scope>NUCLEOTIDE SEQUENCE [LARGE SCALE GENOMIC DNA]</scope>
</reference>
<feature type="compositionally biased region" description="Basic and acidic residues" evidence="2">
    <location>
        <begin position="716"/>
        <end position="731"/>
    </location>
</feature>
<dbReference type="PANTHER" id="PTHR12048:SF0">
    <property type="entry name" value="CCAAT_ENHANCER-BINDING PROTEIN ZETA"/>
    <property type="match status" value="1"/>
</dbReference>
<name>A0ABQ6M6F4_9STRA</name>
<accession>A0ABQ6M6F4</accession>
<feature type="compositionally biased region" description="Basic residues" evidence="2">
    <location>
        <begin position="1"/>
        <end position="11"/>
    </location>
</feature>
<feature type="compositionally biased region" description="Acidic residues" evidence="2">
    <location>
        <begin position="732"/>
        <end position="748"/>
    </location>
</feature>
<dbReference type="InterPro" id="IPR005612">
    <property type="entry name" value="CCAAT-binding_factor"/>
</dbReference>
<feature type="compositionally biased region" description="Acidic residues" evidence="2">
    <location>
        <begin position="825"/>
        <end position="861"/>
    </location>
</feature>
<feature type="compositionally biased region" description="Acidic residues" evidence="2">
    <location>
        <begin position="775"/>
        <end position="807"/>
    </location>
</feature>
<dbReference type="Proteomes" id="UP001165060">
    <property type="component" value="Unassembled WGS sequence"/>
</dbReference>
<protein>
    <recommendedName>
        <fullName evidence="3">CCAAT-binding factor domain-containing protein</fullName>
    </recommendedName>
</protein>
<evidence type="ECO:0000256" key="1">
    <source>
        <dbReference type="ARBA" id="ARBA00007797"/>
    </source>
</evidence>
<feature type="compositionally biased region" description="Basic and acidic residues" evidence="2">
    <location>
        <begin position="12"/>
        <end position="24"/>
    </location>
</feature>
<dbReference type="PANTHER" id="PTHR12048">
    <property type="entry name" value="CCAAT-BINDING FACTOR-RELATED"/>
    <property type="match status" value="1"/>
</dbReference>
<comment type="similarity">
    <text evidence="1">Belongs to the CBF/MAK21 family.</text>
</comment>
<comment type="caution">
    <text evidence="4">The sequence shown here is derived from an EMBL/GenBank/DDBJ whole genome shotgun (WGS) entry which is preliminary data.</text>
</comment>